<name>A0AAD9KW69_RIDPI</name>
<reference evidence="3" key="1">
    <citation type="journal article" date="2023" name="Mol. Biol. Evol.">
        <title>Third-Generation Sequencing Reveals the Adaptive Role of the Epigenome in Three Deep-Sea Polychaetes.</title>
        <authorList>
            <person name="Perez M."/>
            <person name="Aroh O."/>
            <person name="Sun Y."/>
            <person name="Lan Y."/>
            <person name="Juniper S.K."/>
            <person name="Young C.R."/>
            <person name="Angers B."/>
            <person name="Qian P.Y."/>
        </authorList>
    </citation>
    <scope>NUCLEOTIDE SEQUENCE</scope>
    <source>
        <strain evidence="3">R07B-5</strain>
    </source>
</reference>
<evidence type="ECO:0008006" key="5">
    <source>
        <dbReference type="Google" id="ProtNLM"/>
    </source>
</evidence>
<dbReference type="HAMAP" id="MF_01384">
    <property type="entry name" value="UreD"/>
    <property type="match status" value="1"/>
</dbReference>
<dbReference type="InterPro" id="IPR002669">
    <property type="entry name" value="UreD"/>
</dbReference>
<evidence type="ECO:0000256" key="2">
    <source>
        <dbReference type="ARBA" id="ARBA00023186"/>
    </source>
</evidence>
<keyword evidence="4" id="KW-1185">Reference proteome</keyword>
<dbReference type="AlphaFoldDB" id="A0AAD9KW69"/>
<proteinExistence type="inferred from homology"/>
<comment type="caution">
    <text evidence="3">The sequence shown here is derived from an EMBL/GenBank/DDBJ whole genome shotgun (WGS) entry which is preliminary data.</text>
</comment>
<dbReference type="PANTHER" id="PTHR33643:SF1">
    <property type="entry name" value="UREASE ACCESSORY PROTEIN D"/>
    <property type="match status" value="1"/>
</dbReference>
<gene>
    <name evidence="3" type="ORF">NP493_566g00023</name>
</gene>
<evidence type="ECO:0000256" key="1">
    <source>
        <dbReference type="ARBA" id="ARBA00007177"/>
    </source>
</evidence>
<organism evidence="3 4">
    <name type="scientific">Ridgeia piscesae</name>
    <name type="common">Tubeworm</name>
    <dbReference type="NCBI Taxonomy" id="27915"/>
    <lineage>
        <taxon>Eukaryota</taxon>
        <taxon>Metazoa</taxon>
        <taxon>Spiralia</taxon>
        <taxon>Lophotrochozoa</taxon>
        <taxon>Annelida</taxon>
        <taxon>Polychaeta</taxon>
        <taxon>Sedentaria</taxon>
        <taxon>Canalipalpata</taxon>
        <taxon>Sabellida</taxon>
        <taxon>Siboglinidae</taxon>
        <taxon>Ridgeia</taxon>
    </lineage>
</organism>
<dbReference type="Pfam" id="PF01774">
    <property type="entry name" value="UreD"/>
    <property type="match status" value="1"/>
</dbReference>
<comment type="similarity">
    <text evidence="1">Belongs to the UreD family.</text>
</comment>
<evidence type="ECO:0000313" key="3">
    <source>
        <dbReference type="EMBL" id="KAK2178005.1"/>
    </source>
</evidence>
<keyword evidence="2" id="KW-0143">Chaperone</keyword>
<protein>
    <recommendedName>
        <fullName evidence="5">Urease accessory protein UreD</fullName>
    </recommendedName>
</protein>
<accession>A0AAD9KW69</accession>
<dbReference type="EMBL" id="JAODUO010000566">
    <property type="protein sequence ID" value="KAK2178005.1"/>
    <property type="molecule type" value="Genomic_DNA"/>
</dbReference>
<dbReference type="GO" id="GO:0016151">
    <property type="term" value="F:nickel cation binding"/>
    <property type="evidence" value="ECO:0007669"/>
    <property type="project" value="InterPro"/>
</dbReference>
<sequence>MTQLREGRGRAVFTVIDDNATPLPDEHSDQLHFKKSVTSTLEYTYPLKLLCPSLASSSNCQWLYPITFGGGLVEGDVITLEVEAGPGSCVLVTTQSSTKVFHCLEEKETTQHFVLHLGRRSLMAVLPDPIVCFKDARYKQTQHVNMTTNSNLLLLDWLTAGRMARGELWDFTSYASVNNVTVDGETVFRDAIRLSDSPSVSKKTAMVDFQVIGMFLVLGPLLEDYSQALIKSLGASQSYNSRCDRSQLVGVSPLQFHVSGAQVKGCVVRLATHSTSQAFHKLQEILEPLFPTLGGNPFENKY</sequence>
<evidence type="ECO:0000313" key="4">
    <source>
        <dbReference type="Proteomes" id="UP001209878"/>
    </source>
</evidence>
<dbReference type="Proteomes" id="UP001209878">
    <property type="component" value="Unassembled WGS sequence"/>
</dbReference>
<dbReference type="PANTHER" id="PTHR33643">
    <property type="entry name" value="UREASE ACCESSORY PROTEIN D"/>
    <property type="match status" value="1"/>
</dbReference>